<feature type="transmembrane region" description="Helical" evidence="7">
    <location>
        <begin position="263"/>
        <end position="280"/>
    </location>
</feature>
<feature type="transmembrane region" description="Helical" evidence="7">
    <location>
        <begin position="98"/>
        <end position="116"/>
    </location>
</feature>
<dbReference type="SUPFAM" id="SSF103481">
    <property type="entry name" value="Multidrug resistance efflux transporter EmrE"/>
    <property type="match status" value="2"/>
</dbReference>
<evidence type="ECO:0000256" key="1">
    <source>
        <dbReference type="ARBA" id="ARBA00004651"/>
    </source>
</evidence>
<dbReference type="Pfam" id="PF00892">
    <property type="entry name" value="EamA"/>
    <property type="match status" value="1"/>
</dbReference>
<comment type="subcellular location">
    <subcellularLocation>
        <location evidence="1">Cell membrane</location>
        <topology evidence="1">Multi-pass membrane protein</topology>
    </subcellularLocation>
</comment>
<dbReference type="GO" id="GO:0005886">
    <property type="term" value="C:plasma membrane"/>
    <property type="evidence" value="ECO:0007669"/>
    <property type="project" value="UniProtKB-SubCell"/>
</dbReference>
<feature type="transmembrane region" description="Helical" evidence="7">
    <location>
        <begin position="147"/>
        <end position="167"/>
    </location>
</feature>
<keyword evidence="10" id="KW-1185">Reference proteome</keyword>
<evidence type="ECO:0000256" key="3">
    <source>
        <dbReference type="ARBA" id="ARBA00022475"/>
    </source>
</evidence>
<protein>
    <submittedName>
        <fullName evidence="9">Membrane protein</fullName>
    </submittedName>
</protein>
<gene>
    <name evidence="9" type="ORF">Sya03_05270</name>
</gene>
<feature type="transmembrane region" description="Helical" evidence="7">
    <location>
        <begin position="72"/>
        <end position="92"/>
    </location>
</feature>
<name>A0A8J3Y3Z6_9ACTN</name>
<feature type="domain" description="EamA" evidence="8">
    <location>
        <begin position="147"/>
        <end position="278"/>
    </location>
</feature>
<feature type="transmembrane region" description="Helical" evidence="7">
    <location>
        <begin position="207"/>
        <end position="225"/>
    </location>
</feature>
<feature type="transmembrane region" description="Helical" evidence="7">
    <location>
        <begin position="237"/>
        <end position="257"/>
    </location>
</feature>
<evidence type="ECO:0000256" key="6">
    <source>
        <dbReference type="ARBA" id="ARBA00023136"/>
    </source>
</evidence>
<proteinExistence type="inferred from homology"/>
<comment type="similarity">
    <text evidence="2">Belongs to the EamA transporter family.</text>
</comment>
<accession>A0A8J3Y3Z6</accession>
<dbReference type="PANTHER" id="PTHR42920">
    <property type="entry name" value="OS03G0707200 PROTEIN-RELATED"/>
    <property type="match status" value="1"/>
</dbReference>
<dbReference type="InterPro" id="IPR051258">
    <property type="entry name" value="Diverse_Substrate_Transporter"/>
</dbReference>
<dbReference type="InterPro" id="IPR037185">
    <property type="entry name" value="EmrE-like"/>
</dbReference>
<keyword evidence="3" id="KW-1003">Cell membrane</keyword>
<dbReference type="AlphaFoldDB" id="A0A8J3Y3Z6"/>
<evidence type="ECO:0000313" key="9">
    <source>
        <dbReference type="EMBL" id="GIJ01175.1"/>
    </source>
</evidence>
<organism evidence="9 10">
    <name type="scientific">Spirilliplanes yamanashiensis</name>
    <dbReference type="NCBI Taxonomy" id="42233"/>
    <lineage>
        <taxon>Bacteria</taxon>
        <taxon>Bacillati</taxon>
        <taxon>Actinomycetota</taxon>
        <taxon>Actinomycetes</taxon>
        <taxon>Micromonosporales</taxon>
        <taxon>Micromonosporaceae</taxon>
        <taxon>Spirilliplanes</taxon>
    </lineage>
</organism>
<feature type="transmembrane region" description="Helical" evidence="7">
    <location>
        <begin position="123"/>
        <end position="141"/>
    </location>
</feature>
<dbReference type="InterPro" id="IPR000620">
    <property type="entry name" value="EamA_dom"/>
</dbReference>
<evidence type="ECO:0000256" key="4">
    <source>
        <dbReference type="ARBA" id="ARBA00022692"/>
    </source>
</evidence>
<feature type="transmembrane region" description="Helical" evidence="7">
    <location>
        <begin position="179"/>
        <end position="201"/>
    </location>
</feature>
<comment type="caution">
    <text evidence="9">The sequence shown here is derived from an EMBL/GenBank/DDBJ whole genome shotgun (WGS) entry which is preliminary data.</text>
</comment>
<reference evidence="9" key="1">
    <citation type="submission" date="2021-01" db="EMBL/GenBank/DDBJ databases">
        <title>Whole genome shotgun sequence of Spirilliplanes yamanashiensis NBRC 15828.</title>
        <authorList>
            <person name="Komaki H."/>
            <person name="Tamura T."/>
        </authorList>
    </citation>
    <scope>NUCLEOTIDE SEQUENCE</scope>
    <source>
        <strain evidence="9">NBRC 15828</strain>
    </source>
</reference>
<evidence type="ECO:0000256" key="5">
    <source>
        <dbReference type="ARBA" id="ARBA00022989"/>
    </source>
</evidence>
<evidence type="ECO:0000313" key="10">
    <source>
        <dbReference type="Proteomes" id="UP000652013"/>
    </source>
</evidence>
<keyword evidence="6 7" id="KW-0472">Membrane</keyword>
<evidence type="ECO:0000259" key="8">
    <source>
        <dbReference type="Pfam" id="PF00892"/>
    </source>
</evidence>
<keyword evidence="5 7" id="KW-1133">Transmembrane helix</keyword>
<dbReference type="PANTHER" id="PTHR42920:SF5">
    <property type="entry name" value="EAMA DOMAIN-CONTAINING PROTEIN"/>
    <property type="match status" value="1"/>
</dbReference>
<evidence type="ECO:0000256" key="7">
    <source>
        <dbReference type="SAM" id="Phobius"/>
    </source>
</evidence>
<dbReference type="EMBL" id="BOOY01000003">
    <property type="protein sequence ID" value="GIJ01175.1"/>
    <property type="molecule type" value="Genomic_DNA"/>
</dbReference>
<feature type="transmembrane region" description="Helical" evidence="7">
    <location>
        <begin position="42"/>
        <end position="60"/>
    </location>
</feature>
<keyword evidence="4 7" id="KW-0812">Transmembrane</keyword>
<sequence length="289" mass="28949">MTAPPGRPRTSLSGVGLVLAAGFSVHSGSAVAASLFPQAGVWPVVAMRLTFGAVLLLAVCRPAIRGRSRADWGVVVAFGAVLAGMNTIFYAAIERIPLGAAVTLEVLGPLVLSVVAARRASAWLWAVLALGGVLLLGQSGFDRLEPLGAALALVAGAFWAGYIVLSARAGSRFPKADGLALAMVVASVLTLPLGVAGAGTALLEPPVLALGLTVALLSSVLPYTLELIALRQLPTATFAVLMSLGPAIAAGAGLVILGQALTWSELAAVGLVVVASIGAVRSGGRRVAA</sequence>
<evidence type="ECO:0000256" key="2">
    <source>
        <dbReference type="ARBA" id="ARBA00007362"/>
    </source>
</evidence>
<dbReference type="Proteomes" id="UP000652013">
    <property type="component" value="Unassembled WGS sequence"/>
</dbReference>